<keyword evidence="6" id="KW-0862">Zinc</keyword>
<keyword evidence="8 17" id="KW-0238">DNA-binding</keyword>
<keyword evidence="18" id="KW-1185">Reference proteome</keyword>
<comment type="function">
    <text evidence="12">Involved in glucose repression of glucose metabolism genes.</text>
</comment>
<dbReference type="EMBL" id="NDIQ01000022">
    <property type="protein sequence ID" value="PRT56862.1"/>
    <property type="molecule type" value="Genomic_DNA"/>
</dbReference>
<keyword evidence="3" id="KW-0479">Metal-binding</keyword>
<dbReference type="GO" id="GO:0000978">
    <property type="term" value="F:RNA polymerase II cis-regulatory region sequence-specific DNA binding"/>
    <property type="evidence" value="ECO:0007669"/>
    <property type="project" value="TreeGrafter"/>
</dbReference>
<dbReference type="FunFam" id="3.30.160.60:FF:000152">
    <property type="entry name" value="DNA-binding protein creA"/>
    <property type="match status" value="1"/>
</dbReference>
<feature type="compositionally biased region" description="Low complexity" evidence="15">
    <location>
        <begin position="408"/>
        <end position="419"/>
    </location>
</feature>
<dbReference type="GO" id="GO:0005634">
    <property type="term" value="C:nucleus"/>
    <property type="evidence" value="ECO:0007669"/>
    <property type="project" value="UniProtKB-SubCell"/>
</dbReference>
<dbReference type="RefSeq" id="XP_024666807.1">
    <property type="nucleotide sequence ID" value="XM_024811039.1"/>
</dbReference>
<keyword evidence="7" id="KW-0805">Transcription regulation</keyword>
<dbReference type="GO" id="GO:0000433">
    <property type="term" value="P:carbon catabolite repression of transcription from RNA polymerase II promoter by glucose"/>
    <property type="evidence" value="ECO:0007669"/>
    <property type="project" value="TreeGrafter"/>
</dbReference>
<dbReference type="SUPFAM" id="SSF57667">
    <property type="entry name" value="beta-beta-alpha zinc fingers"/>
    <property type="match status" value="1"/>
</dbReference>
<feature type="domain" description="C2H2-type" evidence="16">
    <location>
        <begin position="47"/>
        <end position="76"/>
    </location>
</feature>
<evidence type="ECO:0000256" key="9">
    <source>
        <dbReference type="ARBA" id="ARBA00023163"/>
    </source>
</evidence>
<dbReference type="Pfam" id="PF00096">
    <property type="entry name" value="zf-C2H2"/>
    <property type="match status" value="2"/>
</dbReference>
<dbReference type="GO" id="GO:0005737">
    <property type="term" value="C:cytoplasm"/>
    <property type="evidence" value="ECO:0007669"/>
    <property type="project" value="TreeGrafter"/>
</dbReference>
<feature type="region of interest" description="Disordered" evidence="15">
    <location>
        <begin position="251"/>
        <end position="333"/>
    </location>
</feature>
<feature type="compositionally biased region" description="Polar residues" evidence="15">
    <location>
        <begin position="71"/>
        <end position="87"/>
    </location>
</feature>
<keyword evidence="10" id="KW-0539">Nucleus</keyword>
<evidence type="ECO:0000256" key="7">
    <source>
        <dbReference type="ARBA" id="ARBA00023015"/>
    </source>
</evidence>
<comment type="caution">
    <text evidence="17">The sequence shown here is derived from an EMBL/GenBank/DDBJ whole genome shotgun (WGS) entry which is preliminary data.</text>
</comment>
<dbReference type="InterPro" id="IPR036236">
    <property type="entry name" value="Znf_C2H2_sf"/>
</dbReference>
<dbReference type="GO" id="GO:0008270">
    <property type="term" value="F:zinc ion binding"/>
    <property type="evidence" value="ECO:0007669"/>
    <property type="project" value="UniProtKB-KW"/>
</dbReference>
<evidence type="ECO:0000256" key="13">
    <source>
        <dbReference type="ARBA" id="ARBA00068528"/>
    </source>
</evidence>
<feature type="region of interest" description="Disordered" evidence="15">
    <location>
        <begin position="44"/>
        <end position="135"/>
    </location>
</feature>
<dbReference type="SMART" id="SM00355">
    <property type="entry name" value="ZnF_C2H2"/>
    <property type="match status" value="2"/>
</dbReference>
<keyword evidence="4" id="KW-0677">Repeat</keyword>
<protein>
    <recommendedName>
        <fullName evidence="13">Regulatory protein MIG1</fullName>
    </recommendedName>
</protein>
<evidence type="ECO:0000256" key="3">
    <source>
        <dbReference type="ARBA" id="ARBA00022723"/>
    </source>
</evidence>
<comment type="similarity">
    <text evidence="11">Belongs to the creA/MIG C2H2-type zinc-finger protein family.</text>
</comment>
<dbReference type="Proteomes" id="UP000238350">
    <property type="component" value="Unassembled WGS sequence"/>
</dbReference>
<dbReference type="PANTHER" id="PTHR47428">
    <property type="entry name" value="REGULATORY PROTEIN MIG1-RELATED"/>
    <property type="match status" value="1"/>
</dbReference>
<proteinExistence type="inferred from homology"/>
<sequence length="430" mass="45911">MPYAATSGRKADSELPRPYKCPICDKAFYRLEHQTRHIRTHTGEKPHVCTFPGCSKRFSRSDELTRHSRIHTNPNSRRSQRANTQEPSLKEESSEYSPSVASSGQSARSSPGKMISSSAPSASNNTNKHSPPNAVTPVVATSQLAASPSNNVGYSTAPTVQPILTASSSQQSLPQQVPYVYPSQQSASMVNMSLPSSPQFQSSHWGQPQQMSRSHLDIHALAAAATKELERERAAEAGAAAFAQILPIQSRSSSSRAGFTRQRSSPALTSYFSAHHTPYDRPSRPSHMNPLSGPLRPSRPGSPHSSLPASPGISRTGSPVDTPLTTPGPSPRLAARELNDVHLPAIRSLPVVRNGQSVQLLEPLEPAPAVYSSIRTSLEPSIPPLSMPSSPHRTAPSNGPSPLASGLQQTTQSTSGSTSRVAVSDLMNPS</sequence>
<dbReference type="PROSITE" id="PS00028">
    <property type="entry name" value="ZINC_FINGER_C2H2_1"/>
    <property type="match status" value="2"/>
</dbReference>
<dbReference type="AlphaFoldDB" id="A0A2T0FPF2"/>
<evidence type="ECO:0000259" key="16">
    <source>
        <dbReference type="PROSITE" id="PS50157"/>
    </source>
</evidence>
<feature type="compositionally biased region" description="Low complexity" evidence="15">
    <location>
        <begin position="290"/>
        <end position="308"/>
    </location>
</feature>
<feature type="region of interest" description="Disordered" evidence="15">
    <location>
        <begin position="378"/>
        <end position="430"/>
    </location>
</feature>
<keyword evidence="9" id="KW-0804">Transcription</keyword>
<evidence type="ECO:0000313" key="18">
    <source>
        <dbReference type="Proteomes" id="UP000238350"/>
    </source>
</evidence>
<dbReference type="OrthoDB" id="654211at2759"/>
<name>A0A2T0FPF2_9ASCO</name>
<evidence type="ECO:0000256" key="14">
    <source>
        <dbReference type="PROSITE-ProRule" id="PRU00042"/>
    </source>
</evidence>
<feature type="compositionally biased region" description="Polar residues" evidence="15">
    <location>
        <begin position="251"/>
        <end position="272"/>
    </location>
</feature>
<dbReference type="InterPro" id="IPR051007">
    <property type="entry name" value="creA/MIG_C2H2-ZnF"/>
</dbReference>
<evidence type="ECO:0000313" key="17">
    <source>
        <dbReference type="EMBL" id="PRT56862.1"/>
    </source>
</evidence>
<feature type="compositionally biased region" description="Polar residues" evidence="15">
    <location>
        <begin position="313"/>
        <end position="327"/>
    </location>
</feature>
<keyword evidence="5 14" id="KW-0863">Zinc-finger</keyword>
<evidence type="ECO:0000256" key="11">
    <source>
        <dbReference type="ARBA" id="ARBA00038023"/>
    </source>
</evidence>
<reference evidence="17 18" key="1">
    <citation type="submission" date="2017-04" db="EMBL/GenBank/DDBJ databases">
        <title>Genome sequencing of [Candida] sorbophila.</title>
        <authorList>
            <person name="Ahn J.O."/>
        </authorList>
    </citation>
    <scope>NUCLEOTIDE SEQUENCE [LARGE SCALE GENOMIC DNA]</scope>
    <source>
        <strain evidence="17 18">DS02</strain>
    </source>
</reference>
<accession>A0A2T0FPF2</accession>
<keyword evidence="2" id="KW-0678">Repressor</keyword>
<dbReference type="FunFam" id="3.30.160.60:FF:000089">
    <property type="entry name" value="DNA-binding protein creA"/>
    <property type="match status" value="1"/>
</dbReference>
<evidence type="ECO:0000256" key="1">
    <source>
        <dbReference type="ARBA" id="ARBA00004123"/>
    </source>
</evidence>
<evidence type="ECO:0000256" key="6">
    <source>
        <dbReference type="ARBA" id="ARBA00022833"/>
    </source>
</evidence>
<evidence type="ECO:0000256" key="2">
    <source>
        <dbReference type="ARBA" id="ARBA00022491"/>
    </source>
</evidence>
<dbReference type="PROSITE" id="PS50157">
    <property type="entry name" value="ZINC_FINGER_C2H2_2"/>
    <property type="match status" value="2"/>
</dbReference>
<dbReference type="GeneID" id="36518230"/>
<comment type="subcellular location">
    <subcellularLocation>
        <location evidence="1">Nucleus</location>
    </subcellularLocation>
</comment>
<evidence type="ECO:0000256" key="12">
    <source>
        <dbReference type="ARBA" id="ARBA00056233"/>
    </source>
</evidence>
<organism evidence="17 18">
    <name type="scientific">Wickerhamiella sorbophila</name>
    <dbReference type="NCBI Taxonomy" id="45607"/>
    <lineage>
        <taxon>Eukaryota</taxon>
        <taxon>Fungi</taxon>
        <taxon>Dikarya</taxon>
        <taxon>Ascomycota</taxon>
        <taxon>Saccharomycotina</taxon>
        <taxon>Dipodascomycetes</taxon>
        <taxon>Dipodascales</taxon>
        <taxon>Trichomonascaceae</taxon>
        <taxon>Wickerhamiella</taxon>
    </lineage>
</organism>
<evidence type="ECO:0000256" key="4">
    <source>
        <dbReference type="ARBA" id="ARBA00022737"/>
    </source>
</evidence>
<dbReference type="InterPro" id="IPR013087">
    <property type="entry name" value="Znf_C2H2_type"/>
</dbReference>
<feature type="compositionally biased region" description="Low complexity" evidence="15">
    <location>
        <begin position="95"/>
        <end position="125"/>
    </location>
</feature>
<dbReference type="STRING" id="45607.A0A2T0FPF2"/>
<feature type="domain" description="C2H2-type" evidence="16">
    <location>
        <begin position="19"/>
        <end position="46"/>
    </location>
</feature>
<dbReference type="Gene3D" id="3.30.160.60">
    <property type="entry name" value="Classic Zinc Finger"/>
    <property type="match status" value="2"/>
</dbReference>
<evidence type="ECO:0000256" key="15">
    <source>
        <dbReference type="SAM" id="MobiDB-lite"/>
    </source>
</evidence>
<evidence type="ECO:0000256" key="5">
    <source>
        <dbReference type="ARBA" id="ARBA00022771"/>
    </source>
</evidence>
<dbReference type="PANTHER" id="PTHR47428:SF1">
    <property type="entry name" value="REGULATORY PROTEIN MIG1-RELATED"/>
    <property type="match status" value="1"/>
</dbReference>
<evidence type="ECO:0000256" key="8">
    <source>
        <dbReference type="ARBA" id="ARBA00023125"/>
    </source>
</evidence>
<evidence type="ECO:0000256" key="10">
    <source>
        <dbReference type="ARBA" id="ARBA00023242"/>
    </source>
</evidence>
<gene>
    <name evidence="17" type="ORF">B9G98_04482</name>
</gene>